<dbReference type="AlphaFoldDB" id="Q0FI41"/>
<proteinExistence type="predicted"/>
<dbReference type="EMBL" id="AATQ01000063">
    <property type="protein sequence ID" value="EAU43866.1"/>
    <property type="molecule type" value="Genomic_DNA"/>
</dbReference>
<accession>Q0FI41</accession>
<dbReference type="eggNOG" id="COG4238">
    <property type="taxonomic scope" value="Bacteria"/>
</dbReference>
<dbReference type="STRING" id="314265.R2601_18403"/>
<dbReference type="PROSITE" id="PS51257">
    <property type="entry name" value="PROKAR_LIPOPROTEIN"/>
    <property type="match status" value="1"/>
</dbReference>
<protein>
    <submittedName>
        <fullName evidence="1">Lipoprotein, putative</fullName>
    </submittedName>
</protein>
<comment type="caution">
    <text evidence="1">The sequence shown here is derived from an EMBL/GenBank/DDBJ whole genome shotgun (WGS) entry which is preliminary data.</text>
</comment>
<dbReference type="HOGENOM" id="CLU_106693_0_0_5"/>
<evidence type="ECO:0000313" key="1">
    <source>
        <dbReference type="EMBL" id="EAU43866.1"/>
    </source>
</evidence>
<dbReference type="Proteomes" id="UP000006230">
    <property type="component" value="Unassembled WGS sequence"/>
</dbReference>
<evidence type="ECO:0000313" key="2">
    <source>
        <dbReference type="Proteomes" id="UP000006230"/>
    </source>
</evidence>
<reference evidence="1 2" key="1">
    <citation type="journal article" date="2010" name="J. Bacteriol.">
        <title>Genome sequences of Pelagibaca bermudensis HTCC2601T and Maritimibacter alkaliphilus HTCC2654T, the type strains of two marine Roseobacter genera.</title>
        <authorList>
            <person name="Thrash J.C."/>
            <person name="Cho J.C."/>
            <person name="Ferriera S."/>
            <person name="Johnson J."/>
            <person name="Vergin K.L."/>
            <person name="Giovannoni S.J."/>
        </authorList>
    </citation>
    <scope>NUCLEOTIDE SEQUENCE [LARGE SCALE GENOMIC DNA]</scope>
    <source>
        <strain evidence="2">DSM 26914 / JCM 13377 / KCTC 12554 / HTCC2601</strain>
    </source>
</reference>
<sequence length="218" mass="24463">MAKTRSQCDPDGRLASAVRFARMACLAVLLLQGCATPPHRLPIAETSERSALALSIMQLSPSVETAEAGRLSDLAFGLSTRTAREVEGIDPPVKLTRDLHFGFKTSSFCHAWADRFFRVLRAEPFDSLELHAVMSPTRTLHPIEHSAVIVTARGRPLASGLLLDPCRYEGRLYWRDVGDDRAFDWQPRDAVLWEKRFGRRPWYAQNPLDALIQTARPP</sequence>
<dbReference type="OrthoDB" id="7867401at2"/>
<keyword evidence="1" id="KW-0449">Lipoprotein</keyword>
<gene>
    <name evidence="1" type="ORF">R2601_18403</name>
</gene>
<keyword evidence="2" id="KW-1185">Reference proteome</keyword>
<name>Q0FI41_SALBH</name>
<organism evidence="1 2">
    <name type="scientific">Salipiger bermudensis (strain DSM 26914 / JCM 13377 / KCTC 12554 / HTCC2601)</name>
    <name type="common">Pelagibaca bermudensis</name>
    <dbReference type="NCBI Taxonomy" id="314265"/>
    <lineage>
        <taxon>Bacteria</taxon>
        <taxon>Pseudomonadati</taxon>
        <taxon>Pseudomonadota</taxon>
        <taxon>Alphaproteobacteria</taxon>
        <taxon>Rhodobacterales</taxon>
        <taxon>Roseobacteraceae</taxon>
        <taxon>Salipiger</taxon>
    </lineage>
</organism>